<dbReference type="InterPro" id="IPR046357">
    <property type="entry name" value="PPIase_dom_sf"/>
</dbReference>
<evidence type="ECO:0000313" key="7">
    <source>
        <dbReference type="EMBL" id="SUZ86397.1"/>
    </source>
</evidence>
<organism evidence="7">
    <name type="scientific">marine metagenome</name>
    <dbReference type="NCBI Taxonomy" id="408172"/>
    <lineage>
        <taxon>unclassified sequences</taxon>
        <taxon>metagenomes</taxon>
        <taxon>ecological metagenomes</taxon>
    </lineage>
</organism>
<evidence type="ECO:0000259" key="6">
    <source>
        <dbReference type="PROSITE" id="PS50198"/>
    </source>
</evidence>
<dbReference type="InterPro" id="IPR050245">
    <property type="entry name" value="PrsA_foldase"/>
</dbReference>
<dbReference type="InterPro" id="IPR000297">
    <property type="entry name" value="PPIase_PpiC"/>
</dbReference>
<dbReference type="PANTHER" id="PTHR47245:SF1">
    <property type="entry name" value="FOLDASE PROTEIN PRSA"/>
    <property type="match status" value="1"/>
</dbReference>
<dbReference type="GO" id="GO:0003755">
    <property type="term" value="F:peptidyl-prolyl cis-trans isomerase activity"/>
    <property type="evidence" value="ECO:0007669"/>
    <property type="project" value="UniProtKB-KW"/>
</dbReference>
<keyword evidence="3" id="KW-0732">Signal</keyword>
<dbReference type="PANTHER" id="PTHR47245">
    <property type="entry name" value="PEPTIDYLPROLYL ISOMERASE"/>
    <property type="match status" value="1"/>
</dbReference>
<protein>
    <recommendedName>
        <fullName evidence="2">peptidylprolyl isomerase</fullName>
        <ecNumber evidence="2">5.2.1.8</ecNumber>
    </recommendedName>
</protein>
<keyword evidence="4" id="KW-0697">Rotamase</keyword>
<evidence type="ECO:0000256" key="3">
    <source>
        <dbReference type="ARBA" id="ARBA00022729"/>
    </source>
</evidence>
<evidence type="ECO:0000256" key="5">
    <source>
        <dbReference type="ARBA" id="ARBA00023235"/>
    </source>
</evidence>
<keyword evidence="5" id="KW-0413">Isomerase</keyword>
<evidence type="ECO:0000256" key="2">
    <source>
        <dbReference type="ARBA" id="ARBA00013194"/>
    </source>
</evidence>
<accession>A0A381R972</accession>
<dbReference type="Pfam" id="PF00639">
    <property type="entry name" value="Rotamase"/>
    <property type="match status" value="1"/>
</dbReference>
<dbReference type="SUPFAM" id="SSF109998">
    <property type="entry name" value="Triger factor/SurA peptide-binding domain-like"/>
    <property type="match status" value="1"/>
</dbReference>
<sequence length="409" mass="48244">MHSCDQSMMHPIAEINDEVITLNSYINKYKEFLNKTNLQDNLANRFALLHSLIDERLIVDYMDPNHSDHSPIYNRQKQRIYDQLLLNEYFDFTIGQQMEATDQELRTLFKWSKTTLHVRHLYAKDFSGIKQIQNRLESGKTWEECAAMAFKDSLLQSNGGNLGWIRMGDMDPAFESAAFQLEDMQISSPIKTQYGYSIIQVMEREKDVFLTEQEFQLEKDWLQLMVAQYKKMPAIREFTDNLTQEIEMNFNADDLKKLYSAITANEESQQLYSNRPLITFKDGHFWTVRQTYEKLDNLSSRQYKRINNIDNLTNILTGLAVREKMLLQAEELQLSTNIRFTELLERHYHSYLVNQCLEELFDHTDQLYQNPDLRQSIYKNFRDGLAEDAAIFIDSTVVKEFILDTKETS</sequence>
<dbReference type="Gene3D" id="3.10.50.40">
    <property type="match status" value="1"/>
</dbReference>
<dbReference type="EC" id="5.2.1.8" evidence="2"/>
<dbReference type="AlphaFoldDB" id="A0A381R972"/>
<comment type="catalytic activity">
    <reaction evidence="1">
        <text>[protein]-peptidylproline (omega=180) = [protein]-peptidylproline (omega=0)</text>
        <dbReference type="Rhea" id="RHEA:16237"/>
        <dbReference type="Rhea" id="RHEA-COMP:10747"/>
        <dbReference type="Rhea" id="RHEA-COMP:10748"/>
        <dbReference type="ChEBI" id="CHEBI:83833"/>
        <dbReference type="ChEBI" id="CHEBI:83834"/>
        <dbReference type="EC" id="5.2.1.8"/>
    </reaction>
</comment>
<evidence type="ECO:0000256" key="1">
    <source>
        <dbReference type="ARBA" id="ARBA00000971"/>
    </source>
</evidence>
<feature type="domain" description="PpiC" evidence="6">
    <location>
        <begin position="113"/>
        <end position="203"/>
    </location>
</feature>
<dbReference type="PROSITE" id="PS50198">
    <property type="entry name" value="PPIC_PPIASE_2"/>
    <property type="match status" value="1"/>
</dbReference>
<dbReference type="SUPFAM" id="SSF54534">
    <property type="entry name" value="FKBP-like"/>
    <property type="match status" value="1"/>
</dbReference>
<evidence type="ECO:0000256" key="4">
    <source>
        <dbReference type="ARBA" id="ARBA00023110"/>
    </source>
</evidence>
<proteinExistence type="predicted"/>
<dbReference type="InterPro" id="IPR027304">
    <property type="entry name" value="Trigger_fact/SurA_dom_sf"/>
</dbReference>
<reference evidence="7" key="1">
    <citation type="submission" date="2018-05" db="EMBL/GenBank/DDBJ databases">
        <authorList>
            <person name="Lanie J.A."/>
            <person name="Ng W.-L."/>
            <person name="Kazmierczak K.M."/>
            <person name="Andrzejewski T.M."/>
            <person name="Davidsen T.M."/>
            <person name="Wayne K.J."/>
            <person name="Tettelin H."/>
            <person name="Glass J.I."/>
            <person name="Rusch D."/>
            <person name="Podicherti R."/>
            <person name="Tsui H.-C.T."/>
            <person name="Winkler M.E."/>
        </authorList>
    </citation>
    <scope>NUCLEOTIDE SEQUENCE</scope>
</reference>
<dbReference type="EMBL" id="UINC01001680">
    <property type="protein sequence ID" value="SUZ86397.1"/>
    <property type="molecule type" value="Genomic_DNA"/>
</dbReference>
<gene>
    <name evidence="7" type="ORF">METZ01_LOCUS39251</name>
</gene>
<name>A0A381R972_9ZZZZ</name>